<name>A0AAV2AB39_9ARAC</name>
<dbReference type="AlphaFoldDB" id="A0AAV2AB39"/>
<proteinExistence type="predicted"/>
<feature type="domain" description="C2H2-type" evidence="7">
    <location>
        <begin position="237"/>
        <end position="264"/>
    </location>
</feature>
<dbReference type="InterPro" id="IPR036236">
    <property type="entry name" value="Znf_C2H2_sf"/>
</dbReference>
<keyword evidence="4" id="KW-0862">Zinc</keyword>
<dbReference type="EMBL" id="CAXIEN010000141">
    <property type="protein sequence ID" value="CAL1281184.1"/>
    <property type="molecule type" value="Genomic_DNA"/>
</dbReference>
<dbReference type="InterPro" id="IPR013087">
    <property type="entry name" value="Znf_C2H2_type"/>
</dbReference>
<feature type="region of interest" description="Disordered" evidence="6">
    <location>
        <begin position="809"/>
        <end position="829"/>
    </location>
</feature>
<evidence type="ECO:0000256" key="1">
    <source>
        <dbReference type="ARBA" id="ARBA00022723"/>
    </source>
</evidence>
<keyword evidence="9" id="KW-1185">Reference proteome</keyword>
<evidence type="ECO:0000259" key="7">
    <source>
        <dbReference type="PROSITE" id="PS50157"/>
    </source>
</evidence>
<feature type="compositionally biased region" description="Low complexity" evidence="6">
    <location>
        <begin position="85"/>
        <end position="96"/>
    </location>
</feature>
<evidence type="ECO:0000256" key="4">
    <source>
        <dbReference type="ARBA" id="ARBA00022833"/>
    </source>
</evidence>
<dbReference type="PANTHER" id="PTHR24379">
    <property type="entry name" value="KRAB AND ZINC FINGER DOMAIN-CONTAINING"/>
    <property type="match status" value="1"/>
</dbReference>
<gene>
    <name evidence="8" type="ORF">LARSCL_LOCUS11422</name>
</gene>
<feature type="domain" description="C2H2-type" evidence="7">
    <location>
        <begin position="592"/>
        <end position="620"/>
    </location>
</feature>
<organism evidence="8 9">
    <name type="scientific">Larinioides sclopetarius</name>
    <dbReference type="NCBI Taxonomy" id="280406"/>
    <lineage>
        <taxon>Eukaryota</taxon>
        <taxon>Metazoa</taxon>
        <taxon>Ecdysozoa</taxon>
        <taxon>Arthropoda</taxon>
        <taxon>Chelicerata</taxon>
        <taxon>Arachnida</taxon>
        <taxon>Araneae</taxon>
        <taxon>Araneomorphae</taxon>
        <taxon>Entelegynae</taxon>
        <taxon>Araneoidea</taxon>
        <taxon>Araneidae</taxon>
        <taxon>Larinioides</taxon>
    </lineage>
</organism>
<dbReference type="SMART" id="SM00355">
    <property type="entry name" value="ZnF_C2H2"/>
    <property type="match status" value="11"/>
</dbReference>
<reference evidence="8 9" key="1">
    <citation type="submission" date="2024-04" db="EMBL/GenBank/DDBJ databases">
        <authorList>
            <person name="Rising A."/>
            <person name="Reimegard J."/>
            <person name="Sonavane S."/>
            <person name="Akerstrom W."/>
            <person name="Nylinder S."/>
            <person name="Hedman E."/>
            <person name="Kallberg Y."/>
        </authorList>
    </citation>
    <scope>NUCLEOTIDE SEQUENCE [LARGE SCALE GENOMIC DNA]</scope>
</reference>
<feature type="domain" description="C2H2-type" evidence="7">
    <location>
        <begin position="265"/>
        <end position="293"/>
    </location>
</feature>
<evidence type="ECO:0000313" key="8">
    <source>
        <dbReference type="EMBL" id="CAL1281184.1"/>
    </source>
</evidence>
<keyword evidence="2" id="KW-0677">Repeat</keyword>
<sequence length="936" mass="106637">MTHSETFLSAKFGGFHSPFTNDYLLKHGNFFMKPTIHPDGFVYPAISESARFQVYKDLKCEVPEPELPLNFAIKQEKPPTPPASTSPTPLKSPSPTDLTQDATQMMNGHSKNATWILGKQKLSWDNSTVASYNPDTKMFRCVVCNAVGFLSRIAEHYLGTHTSAKVFQCLHCPYSSTWSRCVRMHMAKHHGVPNAPPSLWKGQPLLEEIFQLLTNLKTTVDSQGRERLDPELCDKKFICPKCPYTTDRRDLYLRHENIHKEDKPYHCYICFKLFNRADHVKKHFLRIHRGHPYDISLVRRRPPRVPAVSGNNTSNNGQTKNVSNNFTVDKLISNDNDNKSGNDAIDLSRRDSSPSDSGSVGQQMNGKQMKTFQCPYCEWEGVDSWCLRRHMNVHLKSFECPICEFKVAKAERLFTHVYRAHKKLICTKCKFLTDLAQDFEVHIKDCCLEMVASDIFDKISEDSHDDSDIASPELKLESMNGNSDVSSATPFPLPDTTKMFDARIPLDLKGSVSLMPLHNSISYCYPAPQGFRTQDLNGLTTAMPDVVMNGDGKPSPASQCKVDIKPELASPVQSSSDSGVADIASDNNDQDYTCYHCGCEFANRSSLETHTELYHRDELKGSDSAKKVTPDPPPPKTKKFSCAICNFNSDKQRTIIEHMRFHTGEVLHCQAGPPCAFKTVCDSTLEKHVEAEHSDNYKRCPHCGYHCTARVPFIRHYRKCHHSKSCSRCREIKHSLDPKLIHNEELSQLLETSKSQSSTEEILPYLHRNPYSKKANGITPYAHCNAAMSKVAVAIPSSLQRTADDIVTEISSQDHRERKSRKQSAPRKLLPVDKPETKAVQKVDTICDKNKSIKRPRLSPTLACFRKKLLKYSKQMPPKRCNLNHVRTFQFRNNVSYVRHSYWCLHAMKYHCKKCSGRFRHEYQVLLHQRKEHERV</sequence>
<dbReference type="PANTHER" id="PTHR24379:SF121">
    <property type="entry name" value="C2H2-TYPE DOMAIN-CONTAINING PROTEIN"/>
    <property type="match status" value="1"/>
</dbReference>
<evidence type="ECO:0000313" key="9">
    <source>
        <dbReference type="Proteomes" id="UP001497382"/>
    </source>
</evidence>
<evidence type="ECO:0000256" key="5">
    <source>
        <dbReference type="PROSITE-ProRule" id="PRU00042"/>
    </source>
</evidence>
<dbReference type="Proteomes" id="UP001497382">
    <property type="component" value="Unassembled WGS sequence"/>
</dbReference>
<feature type="region of interest" description="Disordered" evidence="6">
    <location>
        <begin position="304"/>
        <end position="365"/>
    </location>
</feature>
<protein>
    <recommendedName>
        <fullName evidence="7">C2H2-type domain-containing protein</fullName>
    </recommendedName>
</protein>
<dbReference type="PROSITE" id="PS50157">
    <property type="entry name" value="ZINC_FINGER_C2H2_2"/>
    <property type="match status" value="5"/>
</dbReference>
<dbReference type="Gene3D" id="3.30.160.60">
    <property type="entry name" value="Classic Zinc Finger"/>
    <property type="match status" value="4"/>
</dbReference>
<feature type="domain" description="C2H2-type" evidence="7">
    <location>
        <begin position="910"/>
        <end position="936"/>
    </location>
</feature>
<evidence type="ECO:0000256" key="2">
    <source>
        <dbReference type="ARBA" id="ARBA00022737"/>
    </source>
</evidence>
<keyword evidence="1" id="KW-0479">Metal-binding</keyword>
<comment type="caution">
    <text evidence="8">The sequence shown here is derived from an EMBL/GenBank/DDBJ whole genome shotgun (WGS) entry which is preliminary data.</text>
</comment>
<dbReference type="GO" id="GO:0008270">
    <property type="term" value="F:zinc ion binding"/>
    <property type="evidence" value="ECO:0007669"/>
    <property type="project" value="UniProtKB-KW"/>
</dbReference>
<dbReference type="SUPFAM" id="SSF57667">
    <property type="entry name" value="beta-beta-alpha zinc fingers"/>
    <property type="match status" value="3"/>
</dbReference>
<feature type="region of interest" description="Disordered" evidence="6">
    <location>
        <begin position="73"/>
        <end position="100"/>
    </location>
</feature>
<evidence type="ECO:0000256" key="3">
    <source>
        <dbReference type="ARBA" id="ARBA00022771"/>
    </source>
</evidence>
<feature type="compositionally biased region" description="Basic and acidic residues" evidence="6">
    <location>
        <begin position="336"/>
        <end position="353"/>
    </location>
</feature>
<keyword evidence="3 5" id="KW-0863">Zinc-finger</keyword>
<evidence type="ECO:0000256" key="6">
    <source>
        <dbReference type="SAM" id="MobiDB-lite"/>
    </source>
</evidence>
<feature type="compositionally biased region" description="Polar residues" evidence="6">
    <location>
        <begin position="309"/>
        <end position="335"/>
    </location>
</feature>
<accession>A0AAV2AB39</accession>
<dbReference type="PROSITE" id="PS00028">
    <property type="entry name" value="ZINC_FINGER_C2H2_1"/>
    <property type="match status" value="5"/>
</dbReference>
<feature type="domain" description="C2H2-type" evidence="7">
    <location>
        <begin position="640"/>
        <end position="667"/>
    </location>
</feature>